<name>A0ABU6UK93_9FABA</name>
<proteinExistence type="predicted"/>
<keyword evidence="3" id="KW-1185">Reference proteome</keyword>
<evidence type="ECO:0000313" key="3">
    <source>
        <dbReference type="Proteomes" id="UP001341840"/>
    </source>
</evidence>
<feature type="region of interest" description="Disordered" evidence="1">
    <location>
        <begin position="207"/>
        <end position="246"/>
    </location>
</feature>
<gene>
    <name evidence="2" type="ORF">PIB30_063510</name>
</gene>
<protein>
    <submittedName>
        <fullName evidence="2">Uncharacterized protein</fullName>
    </submittedName>
</protein>
<reference evidence="2 3" key="1">
    <citation type="journal article" date="2023" name="Plants (Basel)">
        <title>Bridging the Gap: Combining Genomics and Transcriptomics Approaches to Understand Stylosanthes scabra, an Orphan Legume from the Brazilian Caatinga.</title>
        <authorList>
            <person name="Ferreira-Neto J.R.C."/>
            <person name="da Silva M.D."/>
            <person name="Binneck E."/>
            <person name="de Melo N.F."/>
            <person name="da Silva R.H."/>
            <person name="de Melo A.L.T.M."/>
            <person name="Pandolfi V."/>
            <person name="Bustamante F.O."/>
            <person name="Brasileiro-Vidal A.C."/>
            <person name="Benko-Iseppon A.M."/>
        </authorList>
    </citation>
    <scope>NUCLEOTIDE SEQUENCE [LARGE SCALE GENOMIC DNA]</scope>
    <source>
        <tissue evidence="2">Leaves</tissue>
    </source>
</reference>
<evidence type="ECO:0000313" key="2">
    <source>
        <dbReference type="EMBL" id="MED6161730.1"/>
    </source>
</evidence>
<dbReference type="EMBL" id="JASCZI010121434">
    <property type="protein sequence ID" value="MED6161730.1"/>
    <property type="molecule type" value="Genomic_DNA"/>
</dbReference>
<dbReference type="Proteomes" id="UP001341840">
    <property type="component" value="Unassembled WGS sequence"/>
</dbReference>
<feature type="region of interest" description="Disordered" evidence="1">
    <location>
        <begin position="1"/>
        <end position="34"/>
    </location>
</feature>
<evidence type="ECO:0000256" key="1">
    <source>
        <dbReference type="SAM" id="MobiDB-lite"/>
    </source>
</evidence>
<accession>A0ABU6UK93</accession>
<organism evidence="2 3">
    <name type="scientific">Stylosanthes scabra</name>
    <dbReference type="NCBI Taxonomy" id="79078"/>
    <lineage>
        <taxon>Eukaryota</taxon>
        <taxon>Viridiplantae</taxon>
        <taxon>Streptophyta</taxon>
        <taxon>Embryophyta</taxon>
        <taxon>Tracheophyta</taxon>
        <taxon>Spermatophyta</taxon>
        <taxon>Magnoliopsida</taxon>
        <taxon>eudicotyledons</taxon>
        <taxon>Gunneridae</taxon>
        <taxon>Pentapetalae</taxon>
        <taxon>rosids</taxon>
        <taxon>fabids</taxon>
        <taxon>Fabales</taxon>
        <taxon>Fabaceae</taxon>
        <taxon>Papilionoideae</taxon>
        <taxon>50 kb inversion clade</taxon>
        <taxon>dalbergioids sensu lato</taxon>
        <taxon>Dalbergieae</taxon>
        <taxon>Pterocarpus clade</taxon>
        <taxon>Stylosanthes</taxon>
    </lineage>
</organism>
<sequence length="494" mass="54977">MEPLNSSVTAKPKAPLVVKSSDASGVPFEANGGSERTKKRDVDVILATVQRIEEMLNSRGNFTAEAVLELTTAIAELTVVVKDAASTQLASQHLLECIGKSLDIMNSTLIQIEISTARDPLPRGEVADMTPEMDPCKKMRPEQPPPVPITIPDDDWPFRNVAVDLNRQGSSSKGPHIMTEKERQEEPLLPIDPTNTFDRDPWACEGDTRPVQCNPKRGQPKTRIPSGTDAGYMHSTKGASAGKGDNALVTPRDNSLAELQLAIINYTFNPVGYPTKELVRFGNYVLHRQEIRTIREGEAPHEKIFKMFAKRMTISMNQGSVDPVIWCLPPSFADDFRGRKLTLELLELYKDTWMPPSTNLNYVWPEAYFPIQEALCVLDACKGEDHHKGRASFARKLADEVSAMIDLGEYPTEFSNRVSGVVGFGFGKVEGLPVAHSRKLAVLWVLNWLAMGPTFHRNVRPRMNEQLVRQHTALGLMMAPFNESAVWMSLCFPK</sequence>
<comment type="caution">
    <text evidence="2">The sequence shown here is derived from an EMBL/GenBank/DDBJ whole genome shotgun (WGS) entry which is preliminary data.</text>
</comment>